<dbReference type="Pfam" id="PF10973">
    <property type="entry name" value="DUF2799"/>
    <property type="match status" value="1"/>
</dbReference>
<protein>
    <submittedName>
        <fullName evidence="1">DUF2799 domain-containing protein</fullName>
    </submittedName>
</protein>
<dbReference type="RefSeq" id="WP_036824041.1">
    <property type="nucleotide sequence ID" value="NZ_JGVO01000508.1"/>
</dbReference>
<dbReference type="AlphaFoldDB" id="A0A2T3NP44"/>
<dbReference type="EMBL" id="PYMA01000013">
    <property type="protein sequence ID" value="PSW18018.1"/>
    <property type="molecule type" value="Genomic_DNA"/>
</dbReference>
<dbReference type="InterPro" id="IPR021242">
    <property type="entry name" value="DUF2799"/>
</dbReference>
<name>A0A2T3NP44_9GAMM</name>
<comment type="caution">
    <text evidence="1">The sequence shown here is derived from an EMBL/GenBank/DDBJ whole genome shotgun (WGS) entry which is preliminary data.</text>
</comment>
<organism evidence="1 2">
    <name type="scientific">Photobacterium sanctipauli</name>
    <dbReference type="NCBI Taxonomy" id="1342794"/>
    <lineage>
        <taxon>Bacteria</taxon>
        <taxon>Pseudomonadati</taxon>
        <taxon>Pseudomonadota</taxon>
        <taxon>Gammaproteobacteria</taxon>
        <taxon>Vibrionales</taxon>
        <taxon>Vibrionaceae</taxon>
        <taxon>Photobacterium</taxon>
    </lineage>
</organism>
<accession>A0A2T3NP44</accession>
<proteinExistence type="predicted"/>
<evidence type="ECO:0000313" key="1">
    <source>
        <dbReference type="EMBL" id="PSW18018.1"/>
    </source>
</evidence>
<evidence type="ECO:0000313" key="2">
    <source>
        <dbReference type="Proteomes" id="UP000241771"/>
    </source>
</evidence>
<keyword evidence="2" id="KW-1185">Reference proteome</keyword>
<sequence>MKLLVILVTAFTLFACTGQSQYEDELAQKGQWEYLGLKDGESGRIVRNQSELELLNSLSEADIEKYMLGYQKGIEDYCLPYNTYKHGKNGQQYTGQCLNTANERLAVEGWEVGYKEYVAGQDLLWLNSE</sequence>
<reference evidence="1 2" key="1">
    <citation type="submission" date="2018-01" db="EMBL/GenBank/DDBJ databases">
        <title>Whole genome sequencing of Histamine producing bacteria.</title>
        <authorList>
            <person name="Butler K."/>
        </authorList>
    </citation>
    <scope>NUCLEOTIDE SEQUENCE [LARGE SCALE GENOMIC DNA]</scope>
    <source>
        <strain evidence="1 2">DSM 100436</strain>
    </source>
</reference>
<dbReference type="PROSITE" id="PS51257">
    <property type="entry name" value="PROKAR_LIPOPROTEIN"/>
    <property type="match status" value="1"/>
</dbReference>
<gene>
    <name evidence="1" type="ORF">C9I98_18150</name>
</gene>
<dbReference type="Proteomes" id="UP000241771">
    <property type="component" value="Unassembled WGS sequence"/>
</dbReference>
<dbReference type="OrthoDB" id="5919011at2"/>